<dbReference type="PANTHER" id="PTHR12428:SF65">
    <property type="entry name" value="CYTOCHROME C OXIDASE ASSEMBLY PROTEIN COX18, MITOCHONDRIAL"/>
    <property type="match status" value="1"/>
</dbReference>
<keyword evidence="8 13" id="KW-1133">Transmembrane helix</keyword>
<dbReference type="InterPro" id="IPR028055">
    <property type="entry name" value="YidC/Oxa/ALB_C"/>
</dbReference>
<dbReference type="GO" id="GO:0051205">
    <property type="term" value="P:protein insertion into membrane"/>
    <property type="evidence" value="ECO:0007669"/>
    <property type="project" value="TreeGrafter"/>
</dbReference>
<proteinExistence type="inferred from homology"/>
<dbReference type="InterPro" id="IPR001708">
    <property type="entry name" value="YidC/ALB3/OXA1/COX18"/>
</dbReference>
<keyword evidence="5 13" id="KW-1003">Cell membrane</keyword>
<feature type="domain" description="Membrane insertase YidC/Oxa/ALB C-terminal" evidence="14">
    <location>
        <begin position="384"/>
        <end position="562"/>
    </location>
</feature>
<dbReference type="GO" id="GO:0032977">
    <property type="term" value="F:membrane insertase activity"/>
    <property type="evidence" value="ECO:0007669"/>
    <property type="project" value="InterPro"/>
</dbReference>
<evidence type="ECO:0000259" key="14">
    <source>
        <dbReference type="Pfam" id="PF02096"/>
    </source>
</evidence>
<dbReference type="PANTHER" id="PTHR12428">
    <property type="entry name" value="OXA1"/>
    <property type="match status" value="1"/>
</dbReference>
<dbReference type="GO" id="GO:0015031">
    <property type="term" value="P:protein transport"/>
    <property type="evidence" value="ECO:0007669"/>
    <property type="project" value="UniProtKB-KW"/>
</dbReference>
<keyword evidence="17" id="KW-1185">Reference proteome</keyword>
<dbReference type="InterPro" id="IPR047196">
    <property type="entry name" value="YidC_ALB_C"/>
</dbReference>
<accession>A0A3E0H8R4</accession>
<evidence type="ECO:0000313" key="17">
    <source>
        <dbReference type="Proteomes" id="UP000256774"/>
    </source>
</evidence>
<evidence type="ECO:0000256" key="3">
    <source>
        <dbReference type="ARBA" id="ARBA00015325"/>
    </source>
</evidence>
<dbReference type="RefSeq" id="WP_116207182.1">
    <property type="nucleotide sequence ID" value="NZ_QUNR01000001.1"/>
</dbReference>
<dbReference type="NCBIfam" id="TIGR03592">
    <property type="entry name" value="yidC_oxa1_cterm"/>
    <property type="match status" value="1"/>
</dbReference>
<dbReference type="PRINTS" id="PR01900">
    <property type="entry name" value="YIDCPROTEIN"/>
</dbReference>
<evidence type="ECO:0000256" key="13">
    <source>
        <dbReference type="HAMAP-Rule" id="MF_01810"/>
    </source>
</evidence>
<evidence type="ECO:0000256" key="12">
    <source>
        <dbReference type="ARBA" id="ARBA00033342"/>
    </source>
</evidence>
<evidence type="ECO:0000256" key="4">
    <source>
        <dbReference type="ARBA" id="ARBA00022448"/>
    </source>
</evidence>
<dbReference type="Gene3D" id="2.70.98.90">
    <property type="match status" value="1"/>
</dbReference>
<feature type="transmembrane region" description="Helical" evidence="13">
    <location>
        <begin position="447"/>
        <end position="468"/>
    </location>
</feature>
<dbReference type="Proteomes" id="UP000256774">
    <property type="component" value="Unassembled WGS sequence"/>
</dbReference>
<dbReference type="CDD" id="cd20070">
    <property type="entry name" value="5TM_YidC_Alb3"/>
    <property type="match status" value="1"/>
</dbReference>
<dbReference type="PRINTS" id="PR00701">
    <property type="entry name" value="60KDINNERMP"/>
</dbReference>
<comment type="similarity">
    <text evidence="2 13">Belongs to the OXA1/ALB3/YidC family. Type 1 subfamily.</text>
</comment>
<dbReference type="HAMAP" id="MF_01810">
    <property type="entry name" value="YidC_type1"/>
    <property type="match status" value="1"/>
</dbReference>
<evidence type="ECO:0000256" key="10">
    <source>
        <dbReference type="ARBA" id="ARBA00023186"/>
    </source>
</evidence>
<evidence type="ECO:0000256" key="2">
    <source>
        <dbReference type="ARBA" id="ARBA00010527"/>
    </source>
</evidence>
<comment type="caution">
    <text evidence="16">The sequence shown here is derived from an EMBL/GenBank/DDBJ whole genome shotgun (WGS) entry which is preliminary data.</text>
</comment>
<dbReference type="InterPro" id="IPR038221">
    <property type="entry name" value="YidC_periplasmic_sf"/>
</dbReference>
<dbReference type="NCBIfam" id="TIGR03593">
    <property type="entry name" value="yidC_nterm"/>
    <property type="match status" value="1"/>
</dbReference>
<sequence>MELRRTLIMVALASVTYFLFLSWQQDYGTKPTTDVVQENAETTNSVANSELPTVATPSANTDIPTVPAVQKAVSASDLAMDSATSPTVRVVTDVLDITIDRQGGDVVRVALPKYTQTVEDKTPFVLMNQSNALTYIAQSGLVGVGNGSGLQGLDDQASGRPIYDVKQGQFTLADGEESLNVVLSTRTSSGLVVNKVFTFKRGDYRISVAYDVKNTSDKPWQGVMFGQIKRDNSKDPSSDNHSFGMVTFLGGAWWTADKNYNKVSLSDFASDAMSQQVTGGWVAMVQHYFVSAWIPPTQQINQISTRKSSNGADNFIGFTTSPLLVAPGGDGRVSADFYAGPKIQDSLKALSPGLELTVDYGWLWPIAQFLFWLLKSIHGFLGNWGWSIIVLTILVKAAFFKLSATSYRSMANMRRVMPEMQRMKEQFGDDRQKMSQAMMALYKKEKINPLGGCLPILVQMPVFIALYWTLMESVELRHADWILWINDLSLMDPYFILPLLMGVSMFVQQQLNPAPQDPMQAKVMKFMPVVFTIFFLWFPAGLVLYWLMNNLLSIAQQWVITRNIEKAAALKTGH</sequence>
<gene>
    <name evidence="13" type="primary">yidC</name>
    <name evidence="16" type="ORF">DFR26_0314</name>
</gene>
<evidence type="ECO:0000256" key="5">
    <source>
        <dbReference type="ARBA" id="ARBA00022475"/>
    </source>
</evidence>
<evidence type="ECO:0000259" key="15">
    <source>
        <dbReference type="Pfam" id="PF14849"/>
    </source>
</evidence>
<dbReference type="AlphaFoldDB" id="A0A3E0H8R4"/>
<keyword evidence="7 13" id="KW-0653">Protein transport</keyword>
<dbReference type="InterPro" id="IPR028053">
    <property type="entry name" value="Membr_insert_YidC_N"/>
</dbReference>
<dbReference type="GO" id="GO:0005886">
    <property type="term" value="C:plasma membrane"/>
    <property type="evidence" value="ECO:0007669"/>
    <property type="project" value="UniProtKB-SubCell"/>
</dbReference>
<evidence type="ECO:0000256" key="11">
    <source>
        <dbReference type="ARBA" id="ARBA00033245"/>
    </source>
</evidence>
<reference evidence="16 17" key="1">
    <citation type="submission" date="2018-08" db="EMBL/GenBank/DDBJ databases">
        <title>Genomic Encyclopedia of Type Strains, Phase IV (KMG-IV): sequencing the most valuable type-strain genomes for metagenomic binning, comparative biology and taxonomic classification.</title>
        <authorList>
            <person name="Goeker M."/>
        </authorList>
    </citation>
    <scope>NUCLEOTIDE SEQUENCE [LARGE SCALE GENOMIC DNA]</scope>
    <source>
        <strain evidence="16 17">DSM 26022</strain>
    </source>
</reference>
<name>A0A3E0H8R4_9GAMM</name>
<comment type="subunit">
    <text evidence="13">Interacts with the Sec translocase complex via SecD. Specifically interacts with transmembrane segments of nascent integral membrane proteins during membrane integration.</text>
</comment>
<keyword evidence="4 13" id="KW-0813">Transport</keyword>
<feature type="transmembrane region" description="Helical" evidence="13">
    <location>
        <begin position="488"/>
        <end position="507"/>
    </location>
</feature>
<organism evidence="16 17">
    <name type="scientific">Paraperlucidibaca baekdonensis</name>
    <dbReference type="NCBI Taxonomy" id="748120"/>
    <lineage>
        <taxon>Bacteria</taxon>
        <taxon>Pseudomonadati</taxon>
        <taxon>Pseudomonadota</taxon>
        <taxon>Gammaproteobacteria</taxon>
        <taxon>Moraxellales</taxon>
        <taxon>Moraxellaceae</taxon>
        <taxon>Paraperlucidibaca</taxon>
    </lineage>
</organism>
<dbReference type="EMBL" id="QUNR01000001">
    <property type="protein sequence ID" value="REH40115.1"/>
    <property type="molecule type" value="Genomic_DNA"/>
</dbReference>
<evidence type="ECO:0000313" key="16">
    <source>
        <dbReference type="EMBL" id="REH40115.1"/>
    </source>
</evidence>
<evidence type="ECO:0000256" key="1">
    <source>
        <dbReference type="ARBA" id="ARBA00004429"/>
    </source>
</evidence>
<dbReference type="NCBIfam" id="NF002352">
    <property type="entry name" value="PRK01318.1-3"/>
    <property type="match status" value="1"/>
</dbReference>
<evidence type="ECO:0000256" key="9">
    <source>
        <dbReference type="ARBA" id="ARBA00023136"/>
    </source>
</evidence>
<feature type="domain" description="Membrane insertase YidC N-terminal" evidence="15">
    <location>
        <begin position="88"/>
        <end position="373"/>
    </location>
</feature>
<feature type="transmembrane region" description="Helical" evidence="13">
    <location>
        <begin position="384"/>
        <end position="404"/>
    </location>
</feature>
<keyword evidence="10 13" id="KW-0143">Chaperone</keyword>
<dbReference type="CDD" id="cd19961">
    <property type="entry name" value="EcYidC-like_peri"/>
    <property type="match status" value="1"/>
</dbReference>
<keyword evidence="9 13" id="KW-0472">Membrane</keyword>
<evidence type="ECO:0000256" key="8">
    <source>
        <dbReference type="ARBA" id="ARBA00022989"/>
    </source>
</evidence>
<evidence type="ECO:0000256" key="7">
    <source>
        <dbReference type="ARBA" id="ARBA00022927"/>
    </source>
</evidence>
<feature type="transmembrane region" description="Helical" evidence="13">
    <location>
        <begin position="528"/>
        <end position="548"/>
    </location>
</feature>
<keyword evidence="6 13" id="KW-0812">Transmembrane</keyword>
<comment type="subcellular location">
    <subcellularLocation>
        <location evidence="1">Cell inner membrane</location>
        <topology evidence="1">Multi-pass membrane protein</topology>
    </subcellularLocation>
    <subcellularLocation>
        <location evidence="13">Cell membrane</location>
        <topology evidence="13">Multi-pass membrane protein</topology>
    </subcellularLocation>
</comment>
<dbReference type="InterPro" id="IPR019998">
    <property type="entry name" value="Membr_insert_YidC"/>
</dbReference>
<dbReference type="OrthoDB" id="9780552at2"/>
<evidence type="ECO:0000256" key="6">
    <source>
        <dbReference type="ARBA" id="ARBA00022692"/>
    </source>
</evidence>
<dbReference type="Pfam" id="PF14849">
    <property type="entry name" value="YidC_periplas"/>
    <property type="match status" value="1"/>
</dbReference>
<protein>
    <recommendedName>
        <fullName evidence="3 13">Membrane protein insertase YidC</fullName>
    </recommendedName>
    <alternativeName>
        <fullName evidence="12 13">Foldase YidC</fullName>
    </alternativeName>
    <alternativeName>
        <fullName evidence="11 13">Membrane integrase YidC</fullName>
    </alternativeName>
    <alternativeName>
        <fullName evidence="13">Membrane protein YidC</fullName>
    </alternativeName>
</protein>
<comment type="function">
    <text evidence="13">Required for the insertion and/or proper folding and/or complex formation of integral membrane proteins into the membrane. Involved in integration of membrane proteins that insert both dependently and independently of the Sec translocase complex, as well as at least some lipoproteins. Aids folding of multispanning membrane proteins.</text>
</comment>
<dbReference type="Pfam" id="PF02096">
    <property type="entry name" value="60KD_IMP"/>
    <property type="match status" value="1"/>
</dbReference>